<organism evidence="1 2">
    <name type="scientific">Candidatus Kaiserbacteria bacterium CG10_big_fil_rev_8_21_14_0_10_47_16</name>
    <dbReference type="NCBI Taxonomy" id="1974608"/>
    <lineage>
        <taxon>Bacteria</taxon>
        <taxon>Candidatus Kaiseribacteriota</taxon>
    </lineage>
</organism>
<comment type="caution">
    <text evidence="1">The sequence shown here is derived from an EMBL/GenBank/DDBJ whole genome shotgun (WGS) entry which is preliminary data.</text>
</comment>
<gene>
    <name evidence="1" type="ORF">COU16_03320</name>
</gene>
<evidence type="ECO:0000313" key="1">
    <source>
        <dbReference type="EMBL" id="PIR84580.1"/>
    </source>
</evidence>
<dbReference type="GO" id="GO:0016787">
    <property type="term" value="F:hydrolase activity"/>
    <property type="evidence" value="ECO:0007669"/>
    <property type="project" value="InterPro"/>
</dbReference>
<dbReference type="AlphaFoldDB" id="A0A2H0UDZ9"/>
<proteinExistence type="predicted"/>
<dbReference type="InterPro" id="IPR029058">
    <property type="entry name" value="AB_hydrolase_fold"/>
</dbReference>
<dbReference type="Proteomes" id="UP000229344">
    <property type="component" value="Unassembled WGS sequence"/>
</dbReference>
<accession>A0A2H0UDZ9</accession>
<dbReference type="Gene3D" id="3.40.50.1820">
    <property type="entry name" value="alpha/beta hydrolase"/>
    <property type="match status" value="1"/>
</dbReference>
<name>A0A2H0UDZ9_9BACT</name>
<reference evidence="2" key="1">
    <citation type="submission" date="2017-09" db="EMBL/GenBank/DDBJ databases">
        <title>Depth-based differentiation of microbial function through sediment-hosted aquifers and enrichment of novel symbionts in the deep terrestrial subsurface.</title>
        <authorList>
            <person name="Probst A.J."/>
            <person name="Ladd B."/>
            <person name="Jarett J.K."/>
            <person name="Geller-Mcgrath D.E."/>
            <person name="Sieber C.M.K."/>
            <person name="Emerson J.B."/>
            <person name="Anantharaman K."/>
            <person name="Thomas B.C."/>
            <person name="Malmstrom R."/>
            <person name="Stieglmeier M."/>
            <person name="Klingl A."/>
            <person name="Woyke T."/>
            <person name="Ryan C.M."/>
            <person name="Banfield J.F."/>
        </authorList>
    </citation>
    <scope>NUCLEOTIDE SEQUENCE [LARGE SCALE GENOMIC DNA]</scope>
</reference>
<dbReference type="SUPFAM" id="SSF53474">
    <property type="entry name" value="alpha/beta-Hydrolases"/>
    <property type="match status" value="1"/>
</dbReference>
<dbReference type="PANTHER" id="PTHR15394">
    <property type="entry name" value="SERINE HYDROLASE RBBP9"/>
    <property type="match status" value="1"/>
</dbReference>
<evidence type="ECO:0008006" key="3">
    <source>
        <dbReference type="Google" id="ProtNLM"/>
    </source>
</evidence>
<dbReference type="InterPro" id="IPR010662">
    <property type="entry name" value="RBBP9/YdeN"/>
</dbReference>
<evidence type="ECO:0000313" key="2">
    <source>
        <dbReference type="Proteomes" id="UP000229344"/>
    </source>
</evidence>
<dbReference type="PANTHER" id="PTHR15394:SF3">
    <property type="entry name" value="SERINE HYDROLASE RBBP9"/>
    <property type="match status" value="1"/>
</dbReference>
<sequence>MKQQIVHIHGGEAFSTYEMYLERLRTMEISDPLGLESPRKGWSKSMGEVLGDDFEVYRPSMPSHNNAKYEEWKIWFERYFGFLHDGVILIGHSQGGEFLYRYLSENQLPVAVRGLITVGAPAYKDDFGEEDGGDFHFKPDLVKDISNTIKDIHLFHSKDDDIVPFSHAERLQELLPAAHMHIFEDRGHFLQETFPELLDLLKKMA</sequence>
<dbReference type="EMBL" id="PFBI01000006">
    <property type="protein sequence ID" value="PIR84580.1"/>
    <property type="molecule type" value="Genomic_DNA"/>
</dbReference>
<protein>
    <recommendedName>
        <fullName evidence="3">Serine hydrolase FSH domain-containing protein</fullName>
    </recommendedName>
</protein>
<dbReference type="Pfam" id="PF06821">
    <property type="entry name" value="Ser_hydrolase"/>
    <property type="match status" value="1"/>
</dbReference>